<keyword evidence="1" id="KW-0175">Coiled coil</keyword>
<reference evidence="3 4" key="1">
    <citation type="journal article" date="2013" name="Proc. Natl. Acad. Sci. U.S.A.">
        <title>Fine-scale variation in meiotic recombination in Mimulus inferred from population shotgun sequencing.</title>
        <authorList>
            <person name="Hellsten U."/>
            <person name="Wright K.M."/>
            <person name="Jenkins J."/>
            <person name="Shu S."/>
            <person name="Yuan Y."/>
            <person name="Wessler S.R."/>
            <person name="Schmutz J."/>
            <person name="Willis J.H."/>
            <person name="Rokhsar D.S."/>
        </authorList>
    </citation>
    <scope>NUCLEOTIDE SEQUENCE [LARGE SCALE GENOMIC DNA]</scope>
    <source>
        <strain evidence="4">cv. DUN x IM62</strain>
    </source>
</reference>
<evidence type="ECO:0000256" key="1">
    <source>
        <dbReference type="SAM" id="Coils"/>
    </source>
</evidence>
<organism evidence="3 4">
    <name type="scientific">Erythranthe guttata</name>
    <name type="common">Yellow monkey flower</name>
    <name type="synonym">Mimulus guttatus</name>
    <dbReference type="NCBI Taxonomy" id="4155"/>
    <lineage>
        <taxon>Eukaryota</taxon>
        <taxon>Viridiplantae</taxon>
        <taxon>Streptophyta</taxon>
        <taxon>Embryophyta</taxon>
        <taxon>Tracheophyta</taxon>
        <taxon>Spermatophyta</taxon>
        <taxon>Magnoliopsida</taxon>
        <taxon>eudicotyledons</taxon>
        <taxon>Gunneridae</taxon>
        <taxon>Pentapetalae</taxon>
        <taxon>asterids</taxon>
        <taxon>lamiids</taxon>
        <taxon>Lamiales</taxon>
        <taxon>Phrymaceae</taxon>
        <taxon>Erythranthe</taxon>
    </lineage>
</organism>
<dbReference type="AlphaFoldDB" id="A0A022RP05"/>
<name>A0A022RP05_ERYGU</name>
<keyword evidence="4" id="KW-1185">Reference proteome</keyword>
<dbReference type="EMBL" id="KI630319">
    <property type="protein sequence ID" value="EYU41726.1"/>
    <property type="molecule type" value="Genomic_DNA"/>
</dbReference>
<evidence type="ECO:0000313" key="4">
    <source>
        <dbReference type="Proteomes" id="UP000030748"/>
    </source>
</evidence>
<gene>
    <name evidence="3" type="ORF">MIMGU_mgv1a015873mg</name>
</gene>
<dbReference type="Proteomes" id="UP000030748">
    <property type="component" value="Unassembled WGS sequence"/>
</dbReference>
<feature type="region of interest" description="Disordered" evidence="2">
    <location>
        <begin position="1"/>
        <end position="77"/>
    </location>
</feature>
<dbReference type="PhylomeDB" id="A0A022RP05"/>
<evidence type="ECO:0000313" key="3">
    <source>
        <dbReference type="EMBL" id="EYU41726.1"/>
    </source>
</evidence>
<dbReference type="OMA" id="MEICWNT"/>
<dbReference type="KEGG" id="egt:105952787"/>
<dbReference type="OrthoDB" id="1742859at2759"/>
<dbReference type="eggNOG" id="ENOG502S33E">
    <property type="taxonomic scope" value="Eukaryota"/>
</dbReference>
<dbReference type="PANTHER" id="PTHR37740">
    <property type="entry name" value="OS02G0193500 PROTEIN"/>
    <property type="match status" value="1"/>
</dbReference>
<sequence>MEDQKHLSVNHGSVSKSRKKKPVPQHPDISQSHEIRTFSGQKGKKGTKRGAINEAPPVFQTERHLIPDTMPDSSTSGNEYRALRLKYLLLEEESCGLGKELEAVEDDIKTLEEEKLSLLDELVVLEGLIAPSDLQPRGQRLQ</sequence>
<evidence type="ECO:0000256" key="2">
    <source>
        <dbReference type="SAM" id="MobiDB-lite"/>
    </source>
</evidence>
<accession>A0A022RP05</accession>
<dbReference type="PANTHER" id="PTHR37740:SF1">
    <property type="entry name" value="OS02G0193500 PROTEIN"/>
    <property type="match status" value="1"/>
</dbReference>
<proteinExistence type="predicted"/>
<dbReference type="STRING" id="4155.A0A022RP05"/>
<protein>
    <submittedName>
        <fullName evidence="3">Uncharacterized protein</fullName>
    </submittedName>
</protein>
<feature type="coiled-coil region" evidence="1">
    <location>
        <begin position="101"/>
        <end position="128"/>
    </location>
</feature>